<evidence type="ECO:0000313" key="7">
    <source>
        <dbReference type="Proteomes" id="UP000283523"/>
    </source>
</evidence>
<dbReference type="InterPro" id="IPR011251">
    <property type="entry name" value="Luciferase-like_dom"/>
</dbReference>
<dbReference type="OrthoDB" id="9814695at2"/>
<dbReference type="GO" id="GO:0046306">
    <property type="term" value="P:alkanesulfonate catabolic process"/>
    <property type="evidence" value="ECO:0007669"/>
    <property type="project" value="TreeGrafter"/>
</dbReference>
<evidence type="ECO:0000256" key="1">
    <source>
        <dbReference type="ARBA" id="ARBA00022630"/>
    </source>
</evidence>
<proteinExistence type="predicted"/>
<dbReference type="InterPro" id="IPR050172">
    <property type="entry name" value="SsuD_RutA_monooxygenase"/>
</dbReference>
<dbReference type="Pfam" id="PF00296">
    <property type="entry name" value="Bac_luciferase"/>
    <property type="match status" value="1"/>
</dbReference>
<reference evidence="6 7" key="1">
    <citation type="submission" date="2018-08" db="EMBL/GenBank/DDBJ databases">
        <title>Fibrisoma montanum sp. nov., isolated from Danxia mountain soil.</title>
        <authorList>
            <person name="Huang Y."/>
        </authorList>
    </citation>
    <scope>NUCLEOTIDE SEQUENCE [LARGE SCALE GENOMIC DNA]</scope>
    <source>
        <strain evidence="6 7">HYT19</strain>
    </source>
</reference>
<organism evidence="6 7">
    <name type="scientific">Fibrisoma montanum</name>
    <dbReference type="NCBI Taxonomy" id="2305895"/>
    <lineage>
        <taxon>Bacteria</taxon>
        <taxon>Pseudomonadati</taxon>
        <taxon>Bacteroidota</taxon>
        <taxon>Cytophagia</taxon>
        <taxon>Cytophagales</taxon>
        <taxon>Spirosomataceae</taxon>
        <taxon>Fibrisoma</taxon>
    </lineage>
</organism>
<evidence type="ECO:0000259" key="5">
    <source>
        <dbReference type="Pfam" id="PF00296"/>
    </source>
</evidence>
<keyword evidence="1" id="KW-0285">Flavoprotein</keyword>
<dbReference type="AlphaFoldDB" id="A0A418LYQ5"/>
<dbReference type="PANTHER" id="PTHR42847:SF4">
    <property type="entry name" value="ALKANESULFONATE MONOOXYGENASE-RELATED"/>
    <property type="match status" value="1"/>
</dbReference>
<dbReference type="Gene3D" id="3.20.20.30">
    <property type="entry name" value="Luciferase-like domain"/>
    <property type="match status" value="1"/>
</dbReference>
<name>A0A418LYQ5_9BACT</name>
<dbReference type="InterPro" id="IPR036661">
    <property type="entry name" value="Luciferase-like_sf"/>
</dbReference>
<dbReference type="EMBL" id="QXED01000011">
    <property type="protein sequence ID" value="RIV18477.1"/>
    <property type="molecule type" value="Genomic_DNA"/>
</dbReference>
<dbReference type="RefSeq" id="WP_119671110.1">
    <property type="nucleotide sequence ID" value="NZ_QXED01000011.1"/>
</dbReference>
<feature type="domain" description="Luciferase-like" evidence="5">
    <location>
        <begin position="42"/>
        <end position="337"/>
    </location>
</feature>
<evidence type="ECO:0000256" key="2">
    <source>
        <dbReference type="ARBA" id="ARBA00022643"/>
    </source>
</evidence>
<evidence type="ECO:0000256" key="3">
    <source>
        <dbReference type="ARBA" id="ARBA00023002"/>
    </source>
</evidence>
<keyword evidence="3" id="KW-0560">Oxidoreductase</keyword>
<dbReference type="CDD" id="cd01094">
    <property type="entry name" value="Alkanesulfonate_monoxygenase"/>
    <property type="match status" value="1"/>
</dbReference>
<dbReference type="GO" id="GO:0008726">
    <property type="term" value="F:alkanesulfonate monooxygenase activity"/>
    <property type="evidence" value="ECO:0007669"/>
    <property type="project" value="TreeGrafter"/>
</dbReference>
<keyword evidence="2" id="KW-0288">FMN</keyword>
<sequence>MLDTITPIPVRTTDRVAEIAWFDDLCGGDTEFLGQLDPERRSSFEHCRDILLTAEKYGFKNILLPTSYIVGQDPVAFASAVAKLTSDISLLVAIRTGEVHPPMLARAISTLDHLLEGRLTINIINSDLPGLKEDGAIRYQRCSETIEILKQGWTQDRVEHDGPFYGKLSLASDPVKPYQQNGGPLLYFGGIADGAKEVCANHCDVFLMWPENEESLYATMQDVSARAEKYGRTIDFGLRVHVVVRETEEEARAYTRHLMSKFDAQQAEALKHRAQDSKSLGVLRQDALRQQADEDGFVEPMLWTGIGRARSGAGAALVGTPGQIIAKLNRYMDMGIRSFILSGYPLIEECAYFGRLVLPHLPNVRLGDVQGRRPVTTPATPLTFGALAYQ</sequence>
<comment type="caution">
    <text evidence="6">The sequence shown here is derived from an EMBL/GenBank/DDBJ whole genome shotgun (WGS) entry which is preliminary data.</text>
</comment>
<protein>
    <submittedName>
        <fullName evidence="6">LLM class flavin-dependent oxidoreductase</fullName>
    </submittedName>
</protein>
<dbReference type="SUPFAM" id="SSF51679">
    <property type="entry name" value="Bacterial luciferase-like"/>
    <property type="match status" value="1"/>
</dbReference>
<gene>
    <name evidence="6" type="ORF">DYU11_28290</name>
</gene>
<evidence type="ECO:0000313" key="6">
    <source>
        <dbReference type="EMBL" id="RIV18477.1"/>
    </source>
</evidence>
<dbReference type="PANTHER" id="PTHR42847">
    <property type="entry name" value="ALKANESULFONATE MONOOXYGENASE"/>
    <property type="match status" value="1"/>
</dbReference>
<keyword evidence="4" id="KW-0503">Monooxygenase</keyword>
<accession>A0A418LYQ5</accession>
<dbReference type="Proteomes" id="UP000283523">
    <property type="component" value="Unassembled WGS sequence"/>
</dbReference>
<evidence type="ECO:0000256" key="4">
    <source>
        <dbReference type="ARBA" id="ARBA00023033"/>
    </source>
</evidence>
<keyword evidence="7" id="KW-1185">Reference proteome</keyword>